<dbReference type="InParanoid" id="B0D646"/>
<gene>
    <name evidence="1" type="ORF">LACBIDRAFT_325756</name>
</gene>
<organism evidence="2">
    <name type="scientific">Laccaria bicolor (strain S238N-H82 / ATCC MYA-4686)</name>
    <name type="common">Bicoloured deceiver</name>
    <name type="synonym">Laccaria laccata var. bicolor</name>
    <dbReference type="NCBI Taxonomy" id="486041"/>
    <lineage>
        <taxon>Eukaryota</taxon>
        <taxon>Fungi</taxon>
        <taxon>Dikarya</taxon>
        <taxon>Basidiomycota</taxon>
        <taxon>Agaricomycotina</taxon>
        <taxon>Agaricomycetes</taxon>
        <taxon>Agaricomycetidae</taxon>
        <taxon>Agaricales</taxon>
        <taxon>Agaricineae</taxon>
        <taxon>Hydnangiaceae</taxon>
        <taxon>Laccaria</taxon>
    </lineage>
</organism>
<dbReference type="GeneID" id="6074771"/>
<protein>
    <submittedName>
        <fullName evidence="1">Predicted protein</fullName>
    </submittedName>
</protein>
<reference evidence="1 2" key="1">
    <citation type="journal article" date="2008" name="Nature">
        <title>The genome of Laccaria bicolor provides insights into mycorrhizal symbiosis.</title>
        <authorList>
            <person name="Martin F."/>
            <person name="Aerts A."/>
            <person name="Ahren D."/>
            <person name="Brun A."/>
            <person name="Danchin E.G.J."/>
            <person name="Duchaussoy F."/>
            <person name="Gibon J."/>
            <person name="Kohler A."/>
            <person name="Lindquist E."/>
            <person name="Pereda V."/>
            <person name="Salamov A."/>
            <person name="Shapiro H.J."/>
            <person name="Wuyts J."/>
            <person name="Blaudez D."/>
            <person name="Buee M."/>
            <person name="Brokstein P."/>
            <person name="Canbaeck B."/>
            <person name="Cohen D."/>
            <person name="Courty P.E."/>
            <person name="Coutinho P.M."/>
            <person name="Delaruelle C."/>
            <person name="Detter J.C."/>
            <person name="Deveau A."/>
            <person name="DiFazio S."/>
            <person name="Duplessis S."/>
            <person name="Fraissinet-Tachet L."/>
            <person name="Lucic E."/>
            <person name="Frey-Klett P."/>
            <person name="Fourrey C."/>
            <person name="Feussner I."/>
            <person name="Gay G."/>
            <person name="Grimwood J."/>
            <person name="Hoegger P.J."/>
            <person name="Jain P."/>
            <person name="Kilaru S."/>
            <person name="Labbe J."/>
            <person name="Lin Y.C."/>
            <person name="Legue V."/>
            <person name="Le Tacon F."/>
            <person name="Marmeisse R."/>
            <person name="Melayah D."/>
            <person name="Montanini B."/>
            <person name="Muratet M."/>
            <person name="Nehls U."/>
            <person name="Niculita-Hirzel H."/>
            <person name="Oudot-Le Secq M.P."/>
            <person name="Peter M."/>
            <person name="Quesneville H."/>
            <person name="Rajashekar B."/>
            <person name="Reich M."/>
            <person name="Rouhier N."/>
            <person name="Schmutz J."/>
            <person name="Yin T."/>
            <person name="Chalot M."/>
            <person name="Henrissat B."/>
            <person name="Kuees U."/>
            <person name="Lucas S."/>
            <person name="Van de Peer Y."/>
            <person name="Podila G.K."/>
            <person name="Polle A."/>
            <person name="Pukkila P.J."/>
            <person name="Richardson P.M."/>
            <person name="Rouze P."/>
            <person name="Sanders I.R."/>
            <person name="Stajich J.E."/>
            <person name="Tunlid A."/>
            <person name="Tuskan G."/>
            <person name="Grigoriev I.V."/>
        </authorList>
    </citation>
    <scope>NUCLEOTIDE SEQUENCE [LARGE SCALE GENOMIC DNA]</scope>
    <source>
        <strain evidence="2">S238N-H82 / ATCC MYA-4686</strain>
    </source>
</reference>
<proteinExistence type="predicted"/>
<name>B0D646_LACBS</name>
<dbReference type="HOGENOM" id="CLU_1503674_0_0_1"/>
<dbReference type="RefSeq" id="XP_001879264.1">
    <property type="nucleotide sequence ID" value="XM_001879229.1"/>
</dbReference>
<dbReference type="EMBL" id="DS547098">
    <property type="protein sequence ID" value="EDR09879.1"/>
    <property type="molecule type" value="Genomic_DNA"/>
</dbReference>
<dbReference type="KEGG" id="lbc:LACBIDRAFT_325756"/>
<sequence>MRHARVNDASVVERYGCRWGGFGVDEKSQTSRKLSLLVVRQLVSLAACDLATSYEDRPGLKVMLVDPEGPWGAFYPPSPSSYMLTTPFSLDKKALNGTITNRQIRLRKDDSLPAHEFLKDNYNEDNTHLNSDHDVTENLLGLMLLLVDVAPSLGKPVAKVIPHLSAYGNELPIKHPYSL</sequence>
<dbReference type="AlphaFoldDB" id="B0D646"/>
<keyword evidence="2" id="KW-1185">Reference proteome</keyword>
<accession>B0D646</accession>
<dbReference type="Proteomes" id="UP000001194">
    <property type="component" value="Unassembled WGS sequence"/>
</dbReference>
<evidence type="ECO:0000313" key="1">
    <source>
        <dbReference type="EMBL" id="EDR09879.1"/>
    </source>
</evidence>
<evidence type="ECO:0000313" key="2">
    <source>
        <dbReference type="Proteomes" id="UP000001194"/>
    </source>
</evidence>